<accession>A0A3D8QJM4</accession>
<evidence type="ECO:0000313" key="2">
    <source>
        <dbReference type="Proteomes" id="UP000256645"/>
    </source>
</evidence>
<name>A0A3D8QJM4_9HELO</name>
<dbReference type="OrthoDB" id="3435579at2759"/>
<comment type="caution">
    <text evidence="1">The sequence shown here is derived from an EMBL/GenBank/DDBJ whole genome shotgun (WGS) entry which is preliminary data.</text>
</comment>
<dbReference type="Proteomes" id="UP000256645">
    <property type="component" value="Unassembled WGS sequence"/>
</dbReference>
<gene>
    <name evidence="1" type="ORF">BP6252_11380</name>
</gene>
<protein>
    <recommendedName>
        <fullName evidence="3">Transcription factor domain-containing protein</fullName>
    </recommendedName>
</protein>
<organism evidence="1 2">
    <name type="scientific">Coleophoma cylindrospora</name>
    <dbReference type="NCBI Taxonomy" id="1849047"/>
    <lineage>
        <taxon>Eukaryota</taxon>
        <taxon>Fungi</taxon>
        <taxon>Dikarya</taxon>
        <taxon>Ascomycota</taxon>
        <taxon>Pezizomycotina</taxon>
        <taxon>Leotiomycetes</taxon>
        <taxon>Helotiales</taxon>
        <taxon>Dermateaceae</taxon>
        <taxon>Coleophoma</taxon>
    </lineage>
</organism>
<keyword evidence="2" id="KW-1185">Reference proteome</keyword>
<evidence type="ECO:0000313" key="1">
    <source>
        <dbReference type="EMBL" id="RDW61947.1"/>
    </source>
</evidence>
<evidence type="ECO:0008006" key="3">
    <source>
        <dbReference type="Google" id="ProtNLM"/>
    </source>
</evidence>
<dbReference type="EMBL" id="PDLM01000014">
    <property type="protein sequence ID" value="RDW61947.1"/>
    <property type="molecule type" value="Genomic_DNA"/>
</dbReference>
<reference evidence="1 2" key="1">
    <citation type="journal article" date="2018" name="IMA Fungus">
        <title>IMA Genome-F 9: Draft genome sequence of Annulohypoxylon stygium, Aspergillus mulundensis, Berkeleyomyces basicola (syn. Thielaviopsis basicola), Ceratocystis smalleyi, two Cercospora beticola strains, Coleophoma cylindrospora, Fusarium fracticaudum, Phialophora cf. hyalina, and Morchella septimelata.</title>
        <authorList>
            <person name="Wingfield B.D."/>
            <person name="Bills G.F."/>
            <person name="Dong Y."/>
            <person name="Huang W."/>
            <person name="Nel W.J."/>
            <person name="Swalarsk-Parry B.S."/>
            <person name="Vaghefi N."/>
            <person name="Wilken P.M."/>
            <person name="An Z."/>
            <person name="de Beer Z.W."/>
            <person name="De Vos L."/>
            <person name="Chen L."/>
            <person name="Duong T.A."/>
            <person name="Gao Y."/>
            <person name="Hammerbacher A."/>
            <person name="Kikkert J.R."/>
            <person name="Li Y."/>
            <person name="Li H."/>
            <person name="Li K."/>
            <person name="Li Q."/>
            <person name="Liu X."/>
            <person name="Ma X."/>
            <person name="Naidoo K."/>
            <person name="Pethybridge S.J."/>
            <person name="Sun J."/>
            <person name="Steenkamp E.T."/>
            <person name="van der Nest M.A."/>
            <person name="van Wyk S."/>
            <person name="Wingfield M.J."/>
            <person name="Xiong C."/>
            <person name="Yue Q."/>
            <person name="Zhang X."/>
        </authorList>
    </citation>
    <scope>NUCLEOTIDE SEQUENCE [LARGE SCALE GENOMIC DNA]</scope>
    <source>
        <strain evidence="1 2">BP6252</strain>
    </source>
</reference>
<proteinExistence type="predicted"/>
<sequence length="606" mass="68212">MLWDLFINVFESRVASWMTSGCYPFQELPLLLAPRPPLSTLVVRLDKERKLVCSRGGETSPTATVDYDPSHEDDDPISQAFISAIHAYSMRWLRDPGNDKPEFKSGVDIQTQNRISTTVWYQARQRIQSAMSIPSYRSVLALHIFGLTPVPPDQQEGQIRDLCIEIALNHQNRLREEKGRDSQSYLATASVPWSGPEKQQNQLDGLESPNLQNMLYWFGMTCDTSRSLTRSCPSILVPRGIDDCNVWNHVEDNVNCFEETFGMLRYFDEPLSDDSAAIILQHASASYKMFWGAVVQVQDAVKLCQIPMLNLAISTALKLMGRFNEVFKLLLDRCGRDIMLLNERCQLDYVLVIIHFHLAVLVLLDTIPESAKTDSMVFEHKNLRKGSCVATVNAFSAALQVDKATLQGRSISTILMLDPCPDILAFAIRQAASSLMKLHEISEISTRTLNTMSSVLLNALKQLSDTIEGGEDQIEVLEMSLVKIKDSASKIGARAPRTTHGYLVIGEQTIEQLEPQIRSYPNQILSSLKIREEQCLSVTSTQCSTGSTDYESVTGWNLEARLLLHLQISILVLLELTKYRNSYTCLRNFNAHRVLACILVDLLIYV</sequence>
<dbReference type="AlphaFoldDB" id="A0A3D8QJM4"/>